<dbReference type="InterPro" id="IPR044876">
    <property type="entry name" value="HRDC_dom_sf"/>
</dbReference>
<dbReference type="PANTHER" id="PTHR47649:SF1">
    <property type="entry name" value="RIBONUCLEASE D"/>
    <property type="match status" value="1"/>
</dbReference>
<dbReference type="InterPro" id="IPR002121">
    <property type="entry name" value="HRDC_dom"/>
</dbReference>
<dbReference type="CDD" id="cd06142">
    <property type="entry name" value="RNaseD_exo"/>
    <property type="match status" value="1"/>
</dbReference>
<feature type="domain" description="HRDC" evidence="6">
    <location>
        <begin position="211"/>
        <end position="291"/>
    </location>
</feature>
<keyword evidence="1" id="KW-0963">Cytoplasm</keyword>
<dbReference type="InterPro" id="IPR051086">
    <property type="entry name" value="RNase_D-like"/>
</dbReference>
<dbReference type="EMBL" id="UOFD01000016">
    <property type="protein sequence ID" value="VAW50547.1"/>
    <property type="molecule type" value="Genomic_DNA"/>
</dbReference>
<dbReference type="GO" id="GO:0008408">
    <property type="term" value="F:3'-5' exonuclease activity"/>
    <property type="evidence" value="ECO:0007669"/>
    <property type="project" value="InterPro"/>
</dbReference>
<dbReference type="Gene3D" id="1.10.150.80">
    <property type="entry name" value="HRDC domain"/>
    <property type="match status" value="2"/>
</dbReference>
<evidence type="ECO:0000256" key="3">
    <source>
        <dbReference type="ARBA" id="ARBA00022722"/>
    </source>
</evidence>
<evidence type="ECO:0000256" key="1">
    <source>
        <dbReference type="ARBA" id="ARBA00022490"/>
    </source>
</evidence>
<dbReference type="SMART" id="SM00474">
    <property type="entry name" value="35EXOc"/>
    <property type="match status" value="1"/>
</dbReference>
<keyword evidence="3" id="KW-0540">Nuclease</keyword>
<dbReference type="GO" id="GO:0000166">
    <property type="term" value="F:nucleotide binding"/>
    <property type="evidence" value="ECO:0007669"/>
    <property type="project" value="InterPro"/>
</dbReference>
<dbReference type="Pfam" id="PF01612">
    <property type="entry name" value="DNA_pol_A_exo1"/>
    <property type="match status" value="1"/>
</dbReference>
<evidence type="ECO:0000256" key="4">
    <source>
        <dbReference type="ARBA" id="ARBA00022801"/>
    </source>
</evidence>
<keyword evidence="2" id="KW-0819">tRNA processing</keyword>
<dbReference type="SUPFAM" id="SSF47819">
    <property type="entry name" value="HRDC-like"/>
    <property type="match status" value="2"/>
</dbReference>
<keyword evidence="4 7" id="KW-0378">Hydrolase</keyword>
<dbReference type="Pfam" id="PF00570">
    <property type="entry name" value="HRDC"/>
    <property type="match status" value="1"/>
</dbReference>
<dbReference type="EC" id="3.1.26.3" evidence="7"/>
<protein>
    <submittedName>
        <fullName evidence="7">Ribonuclease D</fullName>
        <ecNumber evidence="7">3.1.26.3</ecNumber>
    </submittedName>
</protein>
<gene>
    <name evidence="7" type="ORF">MNBD_GAMMA06-90</name>
</gene>
<dbReference type="InterPro" id="IPR010997">
    <property type="entry name" value="HRDC-like_sf"/>
</dbReference>
<keyword evidence="5" id="KW-0269">Exonuclease</keyword>
<evidence type="ECO:0000256" key="2">
    <source>
        <dbReference type="ARBA" id="ARBA00022694"/>
    </source>
</evidence>
<dbReference type="GO" id="GO:0003676">
    <property type="term" value="F:nucleic acid binding"/>
    <property type="evidence" value="ECO:0007669"/>
    <property type="project" value="InterPro"/>
</dbReference>
<dbReference type="InterPro" id="IPR012337">
    <property type="entry name" value="RNaseH-like_sf"/>
</dbReference>
<dbReference type="GO" id="GO:0008033">
    <property type="term" value="P:tRNA processing"/>
    <property type="evidence" value="ECO:0007669"/>
    <property type="project" value="UniProtKB-KW"/>
</dbReference>
<dbReference type="GO" id="GO:0033890">
    <property type="term" value="F:ribonuclease D activity"/>
    <property type="evidence" value="ECO:0007669"/>
    <property type="project" value="InterPro"/>
</dbReference>
<evidence type="ECO:0000256" key="5">
    <source>
        <dbReference type="ARBA" id="ARBA00022839"/>
    </source>
</evidence>
<evidence type="ECO:0000259" key="6">
    <source>
        <dbReference type="PROSITE" id="PS50967"/>
    </source>
</evidence>
<dbReference type="SUPFAM" id="SSF53098">
    <property type="entry name" value="Ribonuclease H-like"/>
    <property type="match status" value="1"/>
</dbReference>
<dbReference type="PANTHER" id="PTHR47649">
    <property type="entry name" value="RIBONUCLEASE D"/>
    <property type="match status" value="1"/>
</dbReference>
<dbReference type="AlphaFoldDB" id="A0A3B0WIT8"/>
<sequence>MKPELIKSSEKMDELLNRLNTVNLIAVDTEFFRETTYYPQLALVQVATDSVVVCIDPLAFDAKPGLKKLLLDSNITKIFHSCSQDLEVLFYYLGEAPNVIYDTQIANALLTEHHQIGYAALVENELGVALDKSQTRTNWLQRPLTQKQLQYAGDDVLYLYQLHKILNKKLQQLDRKIWFDEESKNLIDDNNLFQVTTDTLWTRIKGTSKLNRNKLAIAQAIAEWREQLAQQKDKTRRRLLADDIVVDLAFSAPENTEEVENIIGKKYNFTQQEKQKLVDAINIAKKTPTEQCPNNRFNMLDNEQKSLLKTLQQLTNNKAEKLGISNTILSSKKTLETLVLSRGQTNLSCNSKLSVMQGWRLQCIGQELLEKLKKL</sequence>
<name>A0A3B0WIT8_9ZZZZ</name>
<dbReference type="InterPro" id="IPR002562">
    <property type="entry name" value="3'-5'_exonuclease_dom"/>
</dbReference>
<organism evidence="7">
    <name type="scientific">hydrothermal vent metagenome</name>
    <dbReference type="NCBI Taxonomy" id="652676"/>
    <lineage>
        <taxon>unclassified sequences</taxon>
        <taxon>metagenomes</taxon>
        <taxon>ecological metagenomes</taxon>
    </lineage>
</organism>
<dbReference type="Gene3D" id="3.30.420.10">
    <property type="entry name" value="Ribonuclease H-like superfamily/Ribonuclease H"/>
    <property type="match status" value="1"/>
</dbReference>
<dbReference type="NCBIfam" id="TIGR01388">
    <property type="entry name" value="rnd"/>
    <property type="match status" value="1"/>
</dbReference>
<dbReference type="InterPro" id="IPR036397">
    <property type="entry name" value="RNaseH_sf"/>
</dbReference>
<reference evidence="7" key="1">
    <citation type="submission" date="2018-06" db="EMBL/GenBank/DDBJ databases">
        <authorList>
            <person name="Zhirakovskaya E."/>
        </authorList>
    </citation>
    <scope>NUCLEOTIDE SEQUENCE</scope>
</reference>
<dbReference type="GO" id="GO:0004525">
    <property type="term" value="F:ribonuclease III activity"/>
    <property type="evidence" value="ECO:0007669"/>
    <property type="project" value="UniProtKB-EC"/>
</dbReference>
<evidence type="ECO:0000313" key="7">
    <source>
        <dbReference type="EMBL" id="VAW50547.1"/>
    </source>
</evidence>
<proteinExistence type="predicted"/>
<dbReference type="PROSITE" id="PS50967">
    <property type="entry name" value="HRDC"/>
    <property type="match status" value="1"/>
</dbReference>
<accession>A0A3B0WIT8</accession>
<dbReference type="InterPro" id="IPR006292">
    <property type="entry name" value="RNase_D"/>
</dbReference>